<protein>
    <submittedName>
        <fullName evidence="1">Uncharacterized protein</fullName>
    </submittedName>
</protein>
<evidence type="ECO:0000313" key="2">
    <source>
        <dbReference type="Proteomes" id="UP000790377"/>
    </source>
</evidence>
<sequence>MMGEQTRDQDINSAIKLIEEDVFELEKQESELLARLRYLQDMIARRRAHAGNLKNSLAPIHRLPIEILQSCFYQVLEFWLNKQDRTESDLTADECCYFDDPGSDRGNWLHTPAVAVSHVSHHWRQLAINMPSLWTNITITPSLDRHMDVFQEFLRRVDSMPIVANFQNFESQRILSSTRIPVVEAIIPLVQAQQVATLAIIESGPMFSHLLSRVADQPIIGPPLCAFSSLTSLAIHDSAENFSLRRLKSLLSATPKLECLTLNLDELSDSAESADKTIVNLPSLQRLTLMNASHDLHLYLSSLSIPNLQQLILVNWYPDQDKLFFFVNDSPRFPQVRNLTLHVAADPYIGGYSDEQFEHLSSAFPGVTHLTLRHPYVYHTSSKLGKRSSRWSNLQHLTLHFAFAMIEGKPHRRFAWLPERDNQVGQPLHICVRDNTAGRSKRGDMNLFHCYRELQEYGTLEGSRLEAFLRWQAGTDM</sequence>
<gene>
    <name evidence="1" type="ORF">BJ138DRAFT_627964</name>
</gene>
<dbReference type="Proteomes" id="UP000790377">
    <property type="component" value="Unassembled WGS sequence"/>
</dbReference>
<name>A0ACB8A1F0_9AGAM</name>
<organism evidence="1 2">
    <name type="scientific">Hygrophoropsis aurantiaca</name>
    <dbReference type="NCBI Taxonomy" id="72124"/>
    <lineage>
        <taxon>Eukaryota</taxon>
        <taxon>Fungi</taxon>
        <taxon>Dikarya</taxon>
        <taxon>Basidiomycota</taxon>
        <taxon>Agaricomycotina</taxon>
        <taxon>Agaricomycetes</taxon>
        <taxon>Agaricomycetidae</taxon>
        <taxon>Boletales</taxon>
        <taxon>Coniophorineae</taxon>
        <taxon>Hygrophoropsidaceae</taxon>
        <taxon>Hygrophoropsis</taxon>
    </lineage>
</organism>
<reference evidence="1" key="1">
    <citation type="journal article" date="2021" name="New Phytol.">
        <title>Evolutionary innovations through gain and loss of genes in the ectomycorrhizal Boletales.</title>
        <authorList>
            <person name="Wu G."/>
            <person name="Miyauchi S."/>
            <person name="Morin E."/>
            <person name="Kuo A."/>
            <person name="Drula E."/>
            <person name="Varga T."/>
            <person name="Kohler A."/>
            <person name="Feng B."/>
            <person name="Cao Y."/>
            <person name="Lipzen A."/>
            <person name="Daum C."/>
            <person name="Hundley H."/>
            <person name="Pangilinan J."/>
            <person name="Johnson J."/>
            <person name="Barry K."/>
            <person name="LaButti K."/>
            <person name="Ng V."/>
            <person name="Ahrendt S."/>
            <person name="Min B."/>
            <person name="Choi I.G."/>
            <person name="Park H."/>
            <person name="Plett J.M."/>
            <person name="Magnuson J."/>
            <person name="Spatafora J.W."/>
            <person name="Nagy L.G."/>
            <person name="Henrissat B."/>
            <person name="Grigoriev I.V."/>
            <person name="Yang Z.L."/>
            <person name="Xu J."/>
            <person name="Martin F.M."/>
        </authorList>
    </citation>
    <scope>NUCLEOTIDE SEQUENCE</scope>
    <source>
        <strain evidence="1">ATCC 28755</strain>
    </source>
</reference>
<proteinExistence type="predicted"/>
<comment type="caution">
    <text evidence="1">The sequence shown here is derived from an EMBL/GenBank/DDBJ whole genome shotgun (WGS) entry which is preliminary data.</text>
</comment>
<dbReference type="EMBL" id="MU268011">
    <property type="protein sequence ID" value="KAH7906497.1"/>
    <property type="molecule type" value="Genomic_DNA"/>
</dbReference>
<accession>A0ACB8A1F0</accession>
<keyword evidence="2" id="KW-1185">Reference proteome</keyword>
<evidence type="ECO:0000313" key="1">
    <source>
        <dbReference type="EMBL" id="KAH7906497.1"/>
    </source>
</evidence>